<proteinExistence type="predicted"/>
<dbReference type="AlphaFoldDB" id="A0A814J3C2"/>
<dbReference type="Proteomes" id="UP000663845">
    <property type="component" value="Unassembled WGS sequence"/>
</dbReference>
<reference evidence="1" key="1">
    <citation type="submission" date="2021-02" db="EMBL/GenBank/DDBJ databases">
        <authorList>
            <person name="Nowell W R."/>
        </authorList>
    </citation>
    <scope>NUCLEOTIDE SEQUENCE</scope>
</reference>
<gene>
    <name evidence="1" type="ORF">JYZ213_LOCUS17549</name>
</gene>
<organism evidence="1 2">
    <name type="scientific">Adineta steineri</name>
    <dbReference type="NCBI Taxonomy" id="433720"/>
    <lineage>
        <taxon>Eukaryota</taxon>
        <taxon>Metazoa</taxon>
        <taxon>Spiralia</taxon>
        <taxon>Gnathifera</taxon>
        <taxon>Rotifera</taxon>
        <taxon>Eurotatoria</taxon>
        <taxon>Bdelloidea</taxon>
        <taxon>Adinetida</taxon>
        <taxon>Adinetidae</taxon>
        <taxon>Adineta</taxon>
    </lineage>
</organism>
<accession>A0A814J3C2</accession>
<sequence length="263" mass="31286">MISSGAHHTIERCLTDLTMLRFLKQRAELICTFFQLSIEKDYWNYVDILITMPIGTWLSQISKNITQKNSINWDHTKTKLNIKRRQQIITNKLRHAECNIYLHLQQPYPFHSEIKNNISMNHQMNLILDGILLIVKHSLYYFRLNFEQKRMLLNFDIKDVQLVKSFYDLNPTKDQISIVQKIWRTKANSCKRAIGQKKKNHSSIMHPIILNRMKQEQLIPIQPFTSPMSTIIESRLLNIEQRAERLITFRNIVQLYAICLMFV</sequence>
<protein>
    <submittedName>
        <fullName evidence="1">Uncharacterized protein</fullName>
    </submittedName>
</protein>
<evidence type="ECO:0000313" key="1">
    <source>
        <dbReference type="EMBL" id="CAF1030084.1"/>
    </source>
</evidence>
<name>A0A814J3C2_9BILA</name>
<evidence type="ECO:0000313" key="2">
    <source>
        <dbReference type="Proteomes" id="UP000663845"/>
    </source>
</evidence>
<dbReference type="EMBL" id="CAJNOG010000165">
    <property type="protein sequence ID" value="CAF1030084.1"/>
    <property type="molecule type" value="Genomic_DNA"/>
</dbReference>
<comment type="caution">
    <text evidence="1">The sequence shown here is derived from an EMBL/GenBank/DDBJ whole genome shotgun (WGS) entry which is preliminary data.</text>
</comment>